<proteinExistence type="inferred from homology"/>
<comment type="cofactor">
    <cofactor evidence="1 5">
        <name>FAD</name>
        <dbReference type="ChEBI" id="CHEBI:57692"/>
    </cofactor>
</comment>
<name>V5XHS5_MYCNE</name>
<evidence type="ECO:0000256" key="2">
    <source>
        <dbReference type="ARBA" id="ARBA00009347"/>
    </source>
</evidence>
<dbReference type="GO" id="GO:0050660">
    <property type="term" value="F:flavin adenine dinucleotide binding"/>
    <property type="evidence" value="ECO:0007669"/>
    <property type="project" value="InterPro"/>
</dbReference>
<reference evidence="9 10" key="1">
    <citation type="journal article" date="2014" name="Genome Announc.">
        <title>Complete Genome Sequence of Sterol-Transforming Mycobacterium neoaurum Strain VKM Ac-1815D.</title>
        <authorList>
            <person name="Shtratnikova V.Y."/>
            <person name="Bragin E.Y."/>
            <person name="Dovbnya D.V."/>
            <person name="Pekov Y.A."/>
            <person name="Schelkunov M.I."/>
            <person name="Strizhov N."/>
            <person name="Ivashina T.V."/>
            <person name="Ashapkin V.V."/>
            <person name="Donova M.V."/>
        </authorList>
    </citation>
    <scope>NUCLEOTIDE SEQUENCE [LARGE SCALE GENOMIC DNA]</scope>
    <source>
        <strain evidence="9 10">VKM Ac-1815D</strain>
    </source>
</reference>
<keyword evidence="10" id="KW-1185">Reference proteome</keyword>
<accession>V5XHS5</accession>
<dbReference type="InterPro" id="IPR009075">
    <property type="entry name" value="AcylCo_DH/oxidase_C"/>
</dbReference>
<feature type="domain" description="Acyl-CoA dehydrogenase/oxidase C-terminal" evidence="6">
    <location>
        <begin position="235"/>
        <end position="359"/>
    </location>
</feature>
<dbReference type="Pfam" id="PF02771">
    <property type="entry name" value="Acyl-CoA_dh_N"/>
    <property type="match status" value="1"/>
</dbReference>
<dbReference type="InterPro" id="IPR013786">
    <property type="entry name" value="AcylCoA_DH/ox_N"/>
</dbReference>
<dbReference type="SUPFAM" id="SSF47203">
    <property type="entry name" value="Acyl-CoA dehydrogenase C-terminal domain-like"/>
    <property type="match status" value="1"/>
</dbReference>
<evidence type="ECO:0000256" key="1">
    <source>
        <dbReference type="ARBA" id="ARBA00001974"/>
    </source>
</evidence>
<gene>
    <name evidence="9" type="ORF">D174_16960</name>
</gene>
<evidence type="ECO:0000259" key="8">
    <source>
        <dbReference type="Pfam" id="PF02771"/>
    </source>
</evidence>
<dbReference type="RefSeq" id="WP_019509751.1">
    <property type="nucleotide sequence ID" value="NC_023036.2"/>
</dbReference>
<dbReference type="PANTHER" id="PTHR43884">
    <property type="entry name" value="ACYL-COA DEHYDROGENASE"/>
    <property type="match status" value="1"/>
</dbReference>
<comment type="similarity">
    <text evidence="2 5">Belongs to the acyl-CoA dehydrogenase family.</text>
</comment>
<protein>
    <recommendedName>
        <fullName evidence="11">Acyl-CoA dehydrogenase</fullName>
    </recommendedName>
</protein>
<dbReference type="PANTHER" id="PTHR43884:SF12">
    <property type="entry name" value="ISOVALERYL-COA DEHYDROGENASE, MITOCHONDRIAL-RELATED"/>
    <property type="match status" value="1"/>
</dbReference>
<dbReference type="AlphaFoldDB" id="V5XHS5"/>
<dbReference type="InterPro" id="IPR009100">
    <property type="entry name" value="AcylCoA_DH/oxidase_NM_dom_sf"/>
</dbReference>
<dbReference type="InterPro" id="IPR006091">
    <property type="entry name" value="Acyl-CoA_Oxase/DH_mid-dom"/>
</dbReference>
<dbReference type="Gene3D" id="2.40.110.10">
    <property type="entry name" value="Butyryl-CoA Dehydrogenase, subunit A, domain 2"/>
    <property type="match status" value="1"/>
</dbReference>
<dbReference type="GeneID" id="43451157"/>
<dbReference type="EMBL" id="CP006936">
    <property type="protein sequence ID" value="AHC28000.1"/>
    <property type="molecule type" value="Genomic_DNA"/>
</dbReference>
<evidence type="ECO:0000313" key="10">
    <source>
        <dbReference type="Proteomes" id="UP000018763"/>
    </source>
</evidence>
<evidence type="ECO:0000313" key="9">
    <source>
        <dbReference type="EMBL" id="AHC28000.1"/>
    </source>
</evidence>
<dbReference type="HOGENOM" id="CLU_018204_0_2_11"/>
<evidence type="ECO:0008006" key="11">
    <source>
        <dbReference type="Google" id="ProtNLM"/>
    </source>
</evidence>
<dbReference type="KEGG" id="mne:D174_16960"/>
<keyword evidence="3 5" id="KW-0285">Flavoprotein</keyword>
<evidence type="ECO:0000256" key="5">
    <source>
        <dbReference type="RuleBase" id="RU362125"/>
    </source>
</evidence>
<dbReference type="Proteomes" id="UP000018763">
    <property type="component" value="Chromosome"/>
</dbReference>
<dbReference type="SMR" id="V5XHS5"/>
<dbReference type="Pfam" id="PF02770">
    <property type="entry name" value="Acyl-CoA_dh_M"/>
    <property type="match status" value="1"/>
</dbReference>
<dbReference type="Pfam" id="PF00441">
    <property type="entry name" value="Acyl-CoA_dh_1"/>
    <property type="match status" value="1"/>
</dbReference>
<evidence type="ECO:0000259" key="7">
    <source>
        <dbReference type="Pfam" id="PF02770"/>
    </source>
</evidence>
<evidence type="ECO:0000259" key="6">
    <source>
        <dbReference type="Pfam" id="PF00441"/>
    </source>
</evidence>
<feature type="domain" description="Acyl-CoA dehydrogenase/oxidase N-terminal" evidence="8">
    <location>
        <begin position="8"/>
        <end position="102"/>
    </location>
</feature>
<evidence type="ECO:0000256" key="3">
    <source>
        <dbReference type="ARBA" id="ARBA00022630"/>
    </source>
</evidence>
<feature type="domain" description="Acyl-CoA oxidase/dehydrogenase middle" evidence="7">
    <location>
        <begin position="136"/>
        <end position="211"/>
    </location>
</feature>
<dbReference type="GO" id="GO:0003995">
    <property type="term" value="F:acyl-CoA dehydrogenase activity"/>
    <property type="evidence" value="ECO:0007669"/>
    <property type="project" value="TreeGrafter"/>
</dbReference>
<keyword evidence="5" id="KW-0560">Oxidoreductase</keyword>
<dbReference type="InterPro" id="IPR036250">
    <property type="entry name" value="AcylCo_DH-like_C"/>
</dbReference>
<dbReference type="InterPro" id="IPR037069">
    <property type="entry name" value="AcylCoA_DH/ox_N_sf"/>
</dbReference>
<sequence>MRNANLAEEQRDVAELARGIGMDAVWPSARQADESGFIPTHLWQQLFDSGLTVPVPEELGGVGIGDAATWLVAVENLAYGDAAIASAAIVTGHAALLLARHGGSDHVAAVRRLTGDASARAAVALYEPRGRGGAEFTTSIDTDPGSIRVSGRKVGVPFASTAEYFVVIGVDSHTGGLRAAVVDANAEGVVIEPYGPTLGLKAAAWGTVSFDVTLPSDRAVGTAADADDILLSIGIIRLSAAATAIGLAERALSYAARYADERIAFGQPISTFQGVSFPLAEARMRIDASRLEIGELAVALDTGDSGGAADQSSSISRAVAYASDVANRATRTAVQTLGGHGFITDHPAELWYRAAATLSTLDSDPLITTFEPAL</sequence>
<dbReference type="SUPFAM" id="SSF56645">
    <property type="entry name" value="Acyl-CoA dehydrogenase NM domain-like"/>
    <property type="match status" value="1"/>
</dbReference>
<evidence type="ECO:0000256" key="4">
    <source>
        <dbReference type="ARBA" id="ARBA00022827"/>
    </source>
</evidence>
<dbReference type="Gene3D" id="1.20.140.10">
    <property type="entry name" value="Butyryl-CoA Dehydrogenase, subunit A, domain 3"/>
    <property type="match status" value="1"/>
</dbReference>
<dbReference type="eggNOG" id="COG1960">
    <property type="taxonomic scope" value="Bacteria"/>
</dbReference>
<organism evidence="9 10">
    <name type="scientific">Mycolicibacterium neoaurum VKM Ac-1815D</name>
    <dbReference type="NCBI Taxonomy" id="700508"/>
    <lineage>
        <taxon>Bacteria</taxon>
        <taxon>Bacillati</taxon>
        <taxon>Actinomycetota</taxon>
        <taxon>Actinomycetes</taxon>
        <taxon>Mycobacteriales</taxon>
        <taxon>Mycobacteriaceae</taxon>
        <taxon>Mycolicibacterium</taxon>
    </lineage>
</organism>
<keyword evidence="4 5" id="KW-0274">FAD</keyword>
<dbReference type="InterPro" id="IPR046373">
    <property type="entry name" value="Acyl-CoA_Oxase/DH_mid-dom_sf"/>
</dbReference>
<dbReference type="Gene3D" id="1.10.540.10">
    <property type="entry name" value="Acyl-CoA dehydrogenase/oxidase, N-terminal domain"/>
    <property type="match status" value="1"/>
</dbReference>